<dbReference type="PANTHER" id="PTHR42813:SF3">
    <property type="entry name" value="GLUTATHIONE-INDEPENDENT FORMALDEHYDE DEHYDROGENASE"/>
    <property type="match status" value="1"/>
</dbReference>
<sequence length="455" mass="49121">MTHNGNRLVTFHGREDVRVDTYKFPELTMPNGKNAPHAVILKIISTNICGSDLHIYRGSFAVPSGMTMGHEMTGEVVEVGSDVEFLHMGDIVSVPFNVGCGRCYNCKHMRTDVCQYVNGDQIFPIAGTTQHVDCGAYGFNLGPPVRSVNTAAGWAGGQGDYLMVPYADFNLLRFPDRHAAMEKIRDLTLLSDILPTAFHGFAAPDWPAMPSFGVGRSVLIFGAGPVGRCGAACARLLGYGAIIVADYLPDRLALLEPHGIETIDLNDGVAIEDHLRRITGRETADRVIDYVGLDSRGFGSDADRPVENAVTSALLKYVSFGGTTSTVGVYCANPLAESADYKKGSMTTEWADAWIKSPRMAAGQSPTMSYNHGLMEAILHDRMPYLTPMLNTTVITMDEVPEAYKVFAEGSPYKYVIDPHGSVKGDVPHGLNPGNLSKERFTPLAGKPIALGSAS</sequence>
<evidence type="ECO:0000313" key="9">
    <source>
        <dbReference type="Proteomes" id="UP001589627"/>
    </source>
</evidence>
<keyword evidence="4" id="KW-0862">Zinc</keyword>
<evidence type="ECO:0000256" key="2">
    <source>
        <dbReference type="ARBA" id="ARBA00008072"/>
    </source>
</evidence>
<keyword evidence="9" id="KW-1185">Reference proteome</keyword>
<name>A0ABV5Y722_9ACTN</name>
<dbReference type="PANTHER" id="PTHR42813">
    <property type="entry name" value="ZINC-TYPE ALCOHOL DEHYDROGENASE-LIKE"/>
    <property type="match status" value="1"/>
</dbReference>
<dbReference type="Gene3D" id="3.40.50.720">
    <property type="entry name" value="NAD(P)-binding Rossmann-like Domain"/>
    <property type="match status" value="1"/>
</dbReference>
<dbReference type="Pfam" id="PF08240">
    <property type="entry name" value="ADH_N"/>
    <property type="match status" value="1"/>
</dbReference>
<dbReference type="InterPro" id="IPR002328">
    <property type="entry name" value="ADH_Zn_CS"/>
</dbReference>
<reference evidence="8 9" key="1">
    <citation type="submission" date="2024-09" db="EMBL/GenBank/DDBJ databases">
        <authorList>
            <person name="Sun Q."/>
            <person name="Mori K."/>
        </authorList>
    </citation>
    <scope>NUCLEOTIDE SEQUENCE [LARGE SCALE GENOMIC DNA]</scope>
    <source>
        <strain evidence="8 9">TBRC 0563</strain>
    </source>
</reference>
<organism evidence="8 9">
    <name type="scientific">Actinoallomurus acaciae</name>
    <dbReference type="NCBI Taxonomy" id="502577"/>
    <lineage>
        <taxon>Bacteria</taxon>
        <taxon>Bacillati</taxon>
        <taxon>Actinomycetota</taxon>
        <taxon>Actinomycetes</taxon>
        <taxon>Streptosporangiales</taxon>
        <taxon>Thermomonosporaceae</taxon>
        <taxon>Actinoallomurus</taxon>
    </lineage>
</organism>
<evidence type="ECO:0000256" key="5">
    <source>
        <dbReference type="ARBA" id="ARBA00023002"/>
    </source>
</evidence>
<protein>
    <submittedName>
        <fullName evidence="8">Alcohol dehydrogenase catalytic domain-containing protein</fullName>
    </submittedName>
</protein>
<dbReference type="InterPro" id="IPR036291">
    <property type="entry name" value="NAD(P)-bd_dom_sf"/>
</dbReference>
<dbReference type="InterPro" id="IPR011032">
    <property type="entry name" value="GroES-like_sf"/>
</dbReference>
<evidence type="ECO:0000259" key="7">
    <source>
        <dbReference type="Pfam" id="PF08240"/>
    </source>
</evidence>
<dbReference type="SUPFAM" id="SSF51735">
    <property type="entry name" value="NAD(P)-binding Rossmann-fold domains"/>
    <property type="match status" value="1"/>
</dbReference>
<feature type="domain" description="Alcohol dehydrogenase-like N-terminal" evidence="7">
    <location>
        <begin position="36"/>
        <end position="124"/>
    </location>
</feature>
<comment type="caution">
    <text evidence="8">The sequence shown here is derived from an EMBL/GenBank/DDBJ whole genome shotgun (WGS) entry which is preliminary data.</text>
</comment>
<comment type="similarity">
    <text evidence="2">Belongs to the zinc-containing alcohol dehydrogenase family.</text>
</comment>
<keyword evidence="6" id="KW-0520">NAD</keyword>
<evidence type="ECO:0000313" key="8">
    <source>
        <dbReference type="EMBL" id="MFB9830804.1"/>
    </source>
</evidence>
<proteinExistence type="inferred from homology"/>
<dbReference type="SUPFAM" id="SSF50129">
    <property type="entry name" value="GroES-like"/>
    <property type="match status" value="1"/>
</dbReference>
<keyword evidence="3" id="KW-0479">Metal-binding</keyword>
<dbReference type="Proteomes" id="UP001589627">
    <property type="component" value="Unassembled WGS sequence"/>
</dbReference>
<dbReference type="EMBL" id="JBHLZP010000003">
    <property type="protein sequence ID" value="MFB9830804.1"/>
    <property type="molecule type" value="Genomic_DNA"/>
</dbReference>
<evidence type="ECO:0000256" key="1">
    <source>
        <dbReference type="ARBA" id="ARBA00001947"/>
    </source>
</evidence>
<gene>
    <name evidence="8" type="ORF">ACFFNX_01185</name>
</gene>
<evidence type="ECO:0000256" key="6">
    <source>
        <dbReference type="ARBA" id="ARBA00023027"/>
    </source>
</evidence>
<dbReference type="PROSITE" id="PS00059">
    <property type="entry name" value="ADH_ZINC"/>
    <property type="match status" value="1"/>
</dbReference>
<evidence type="ECO:0000256" key="3">
    <source>
        <dbReference type="ARBA" id="ARBA00022723"/>
    </source>
</evidence>
<dbReference type="InterPro" id="IPR013154">
    <property type="entry name" value="ADH-like_N"/>
</dbReference>
<accession>A0ABV5Y722</accession>
<keyword evidence="5" id="KW-0560">Oxidoreductase</keyword>
<dbReference type="Gene3D" id="3.90.180.10">
    <property type="entry name" value="Medium-chain alcohol dehydrogenases, catalytic domain"/>
    <property type="match status" value="1"/>
</dbReference>
<comment type="cofactor">
    <cofactor evidence="1">
        <name>Zn(2+)</name>
        <dbReference type="ChEBI" id="CHEBI:29105"/>
    </cofactor>
</comment>
<evidence type="ECO:0000256" key="4">
    <source>
        <dbReference type="ARBA" id="ARBA00022833"/>
    </source>
</evidence>